<proteinExistence type="predicted"/>
<keyword evidence="3" id="KW-1185">Reference proteome</keyword>
<dbReference type="Pfam" id="PF14273">
    <property type="entry name" value="DUF4360"/>
    <property type="match status" value="1"/>
</dbReference>
<gene>
    <name evidence="2" type="ORF">RCO7_08305</name>
</gene>
<keyword evidence="1" id="KW-0732">Signal</keyword>
<evidence type="ECO:0000313" key="3">
    <source>
        <dbReference type="Proteomes" id="UP000178129"/>
    </source>
</evidence>
<evidence type="ECO:0000256" key="1">
    <source>
        <dbReference type="SAM" id="SignalP"/>
    </source>
</evidence>
<sequence length="142" mass="15213">MLYQPSSFHLFAVAAAAILSQISAIPLGNRATVTHWGTGCPQSATDFWVKVDANKVTTHFPAFDVTKGGNVPQSSSEEFCGVGIEFGCPEGRQFAVVSSSYLDSVDVPAGTTASHLMRYGFQGGRNIPPPCFSSELCIFVRY</sequence>
<dbReference type="AlphaFoldDB" id="A0A1E1KQR7"/>
<reference evidence="3" key="1">
    <citation type="submission" date="2016-03" db="EMBL/GenBank/DDBJ databases">
        <authorList>
            <person name="Ploux O."/>
        </authorList>
    </citation>
    <scope>NUCLEOTIDE SEQUENCE [LARGE SCALE GENOMIC DNA]</scope>
    <source>
        <strain evidence="3">UK7</strain>
    </source>
</reference>
<comment type="caution">
    <text evidence="2">The sequence shown here is derived from an EMBL/GenBank/DDBJ whole genome shotgun (WGS) entry which is preliminary data.</text>
</comment>
<feature type="chain" id="PRO_5009446360" description="AA1-like domain-containing protein" evidence="1">
    <location>
        <begin position="25"/>
        <end position="142"/>
    </location>
</feature>
<evidence type="ECO:0000313" key="2">
    <source>
        <dbReference type="EMBL" id="CZT00348.1"/>
    </source>
</evidence>
<dbReference type="InterPro" id="IPR025649">
    <property type="entry name" value="DUF4360"/>
</dbReference>
<dbReference type="EMBL" id="FJUW01000019">
    <property type="protein sequence ID" value="CZT00348.1"/>
    <property type="molecule type" value="Genomic_DNA"/>
</dbReference>
<dbReference type="InParanoid" id="A0A1E1KQR7"/>
<feature type="signal peptide" evidence="1">
    <location>
        <begin position="1"/>
        <end position="24"/>
    </location>
</feature>
<protein>
    <recommendedName>
        <fullName evidence="4">AA1-like domain-containing protein</fullName>
    </recommendedName>
</protein>
<name>A0A1E1KQR7_9HELO</name>
<accession>A0A1E1KQR7</accession>
<evidence type="ECO:0008006" key="4">
    <source>
        <dbReference type="Google" id="ProtNLM"/>
    </source>
</evidence>
<organism evidence="2 3">
    <name type="scientific">Rhynchosporium graminicola</name>
    <dbReference type="NCBI Taxonomy" id="2792576"/>
    <lineage>
        <taxon>Eukaryota</taxon>
        <taxon>Fungi</taxon>
        <taxon>Dikarya</taxon>
        <taxon>Ascomycota</taxon>
        <taxon>Pezizomycotina</taxon>
        <taxon>Leotiomycetes</taxon>
        <taxon>Helotiales</taxon>
        <taxon>Ploettnerulaceae</taxon>
        <taxon>Rhynchosporium</taxon>
    </lineage>
</organism>
<dbReference type="Proteomes" id="UP000178129">
    <property type="component" value="Unassembled WGS sequence"/>
</dbReference>